<sequence>MNSASDMRSGKGSSDENFPVASWLVAPRHRRLILTFYDFARAADDVGDHPTLDAATKLAMLGQMERTLQGQDDTEPAALPLRLALAERGLSPRHGLDLLVAFKRDCTKNRYDDWAELMDYCRYSANPVGRFVLDVHGESEELWPVNDALCSALQIINHLQDCAEDYREIDRVYVPRDALAAEGLDVSALAAAQATPALRHCLSQLALRTDHLLDVSEAFAGRIRDSRLACEVAVIQRLARRLVGLLRDRDPLSERVHLSKSQMAATALGGVLDITVQRLFRPDRSLAGRITS</sequence>
<comment type="caution">
    <text evidence="1">The sequence shown here is derived from an EMBL/GenBank/DDBJ whole genome shotgun (WGS) entry which is preliminary data.</text>
</comment>
<dbReference type="EMBL" id="LWDL01000027">
    <property type="protein sequence ID" value="OQW50105.1"/>
    <property type="molecule type" value="Genomic_DNA"/>
</dbReference>
<dbReference type="SFLD" id="SFLDG01212">
    <property type="entry name" value="Phytoene_synthase_like"/>
    <property type="match status" value="1"/>
</dbReference>
<dbReference type="InterPro" id="IPR002060">
    <property type="entry name" value="Squ/phyt_synthse"/>
</dbReference>
<dbReference type="InterPro" id="IPR017827">
    <property type="entry name" value="HSQ_synthase_HpnC"/>
</dbReference>
<protein>
    <submittedName>
        <fullName evidence="1">Squalene synthase HpnC</fullName>
    </submittedName>
</protein>
<dbReference type="Proteomes" id="UP000192872">
    <property type="component" value="Unassembled WGS sequence"/>
</dbReference>
<dbReference type="RefSeq" id="WP_376801300.1">
    <property type="nucleotide sequence ID" value="NZ_DBNB01000021.1"/>
</dbReference>
<dbReference type="SFLD" id="SFLDS00005">
    <property type="entry name" value="Isoprenoid_Synthase_Type_I"/>
    <property type="match status" value="1"/>
</dbReference>
<dbReference type="NCBIfam" id="TIGR03464">
    <property type="entry name" value="HpnC"/>
    <property type="match status" value="1"/>
</dbReference>
<accession>A0A1W9HRM5</accession>
<dbReference type="InterPro" id="IPR044843">
    <property type="entry name" value="Trans_IPPS_bact-type"/>
</dbReference>
<dbReference type="AlphaFoldDB" id="A0A1W9HRM5"/>
<dbReference type="SUPFAM" id="SSF48576">
    <property type="entry name" value="Terpenoid synthases"/>
    <property type="match status" value="1"/>
</dbReference>
<evidence type="ECO:0000313" key="1">
    <source>
        <dbReference type="EMBL" id="OQW50105.1"/>
    </source>
</evidence>
<dbReference type="PANTHER" id="PTHR31480">
    <property type="entry name" value="BIFUNCTIONAL LYCOPENE CYCLASE/PHYTOENE SYNTHASE"/>
    <property type="match status" value="1"/>
</dbReference>
<evidence type="ECO:0000313" key="2">
    <source>
        <dbReference type="Proteomes" id="UP000192872"/>
    </source>
</evidence>
<dbReference type="STRING" id="1827387.A4S15_01120"/>
<dbReference type="Gene3D" id="1.10.600.10">
    <property type="entry name" value="Farnesyl Diphosphate Synthase"/>
    <property type="match status" value="1"/>
</dbReference>
<organism evidence="1 2">
    <name type="scientific">Candidatus Raskinella chloraquaticus</name>
    <dbReference type="NCBI Taxonomy" id="1951219"/>
    <lineage>
        <taxon>Bacteria</taxon>
        <taxon>Pseudomonadati</taxon>
        <taxon>Pseudomonadota</taxon>
        <taxon>Alphaproteobacteria</taxon>
        <taxon>Hyphomicrobiales</taxon>
        <taxon>Phreatobacteraceae</taxon>
        <taxon>Candidatus Raskinella</taxon>
    </lineage>
</organism>
<gene>
    <name evidence="1" type="ORF">A4S15_01120</name>
</gene>
<dbReference type="Pfam" id="PF00494">
    <property type="entry name" value="SQS_PSY"/>
    <property type="match status" value="1"/>
</dbReference>
<dbReference type="InterPro" id="IPR008949">
    <property type="entry name" value="Isoprenoid_synthase_dom_sf"/>
</dbReference>
<name>A0A1W9HRM5_9HYPH</name>
<proteinExistence type="predicted"/>
<reference evidence="1 2" key="1">
    <citation type="journal article" date="2017" name="Water Res.">
        <title>Comammox in drinking water systems.</title>
        <authorList>
            <person name="Wang Y."/>
            <person name="Ma L."/>
            <person name="Mao Y."/>
            <person name="Jiang X."/>
            <person name="Xia Y."/>
            <person name="Yu K."/>
            <person name="Li B."/>
            <person name="Zhang T."/>
        </authorList>
    </citation>
    <scope>NUCLEOTIDE SEQUENCE [LARGE SCALE GENOMIC DNA]</scope>
    <source>
        <strain evidence="1">SG_bin8</strain>
    </source>
</reference>
<dbReference type="SFLD" id="SFLDG01018">
    <property type="entry name" value="Squalene/Phytoene_Synthase_Lik"/>
    <property type="match status" value="1"/>
</dbReference>
<dbReference type="GO" id="GO:0004311">
    <property type="term" value="F:geranylgeranyl diphosphate synthase activity"/>
    <property type="evidence" value="ECO:0007669"/>
    <property type="project" value="InterPro"/>
</dbReference>